<dbReference type="InterPro" id="IPR036390">
    <property type="entry name" value="WH_DNA-bd_sf"/>
</dbReference>
<evidence type="ECO:0000313" key="5">
    <source>
        <dbReference type="EMBL" id="MFD2093619.1"/>
    </source>
</evidence>
<dbReference type="PANTHER" id="PTHR33164">
    <property type="entry name" value="TRANSCRIPTIONAL REGULATOR, MARR FAMILY"/>
    <property type="match status" value="1"/>
</dbReference>
<sequence length="153" mass="16075">MAEGPDPGAALGRVLELTVLLGDDMAQALAREGLTGPRAHLLWELGQRGPSTQKTLADALGVTPRNITGLVDGLVATGFVTRQAHPTDRRATLVTLTDRGARTAEGFVTGRAALAEQLFGGMPAPVLAHLLEGLDIVLERLRAALAEAAEQRR</sequence>
<keyword evidence="2" id="KW-0238">DNA-binding</keyword>
<dbReference type="Gene3D" id="1.10.10.10">
    <property type="entry name" value="Winged helix-like DNA-binding domain superfamily/Winged helix DNA-binding domain"/>
    <property type="match status" value="1"/>
</dbReference>
<dbReference type="SUPFAM" id="SSF46785">
    <property type="entry name" value="Winged helix' DNA-binding domain"/>
    <property type="match status" value="1"/>
</dbReference>
<keyword evidence="3" id="KW-0804">Transcription</keyword>
<keyword evidence="6" id="KW-1185">Reference proteome</keyword>
<dbReference type="PROSITE" id="PS01117">
    <property type="entry name" value="HTH_MARR_1"/>
    <property type="match status" value="1"/>
</dbReference>
<gene>
    <name evidence="5" type="ORF">ACFSHS_18820</name>
</gene>
<dbReference type="InterPro" id="IPR000835">
    <property type="entry name" value="HTH_MarR-typ"/>
</dbReference>
<dbReference type="PRINTS" id="PR00598">
    <property type="entry name" value="HTHMARR"/>
</dbReference>
<dbReference type="InterPro" id="IPR023187">
    <property type="entry name" value="Tscrpt_reg_MarR-type_CS"/>
</dbReference>
<accession>A0ABW4XHV0</accession>
<evidence type="ECO:0000259" key="4">
    <source>
        <dbReference type="PROSITE" id="PS50995"/>
    </source>
</evidence>
<feature type="domain" description="HTH marR-type" evidence="4">
    <location>
        <begin position="1"/>
        <end position="143"/>
    </location>
</feature>
<organism evidence="5 6">
    <name type="scientific">Blastococcus deserti</name>
    <dbReference type="NCBI Taxonomy" id="2259033"/>
    <lineage>
        <taxon>Bacteria</taxon>
        <taxon>Bacillati</taxon>
        <taxon>Actinomycetota</taxon>
        <taxon>Actinomycetes</taxon>
        <taxon>Geodermatophilales</taxon>
        <taxon>Geodermatophilaceae</taxon>
        <taxon>Blastococcus</taxon>
    </lineage>
</organism>
<dbReference type="Proteomes" id="UP001597402">
    <property type="component" value="Unassembled WGS sequence"/>
</dbReference>
<comment type="caution">
    <text evidence="5">The sequence shown here is derived from an EMBL/GenBank/DDBJ whole genome shotgun (WGS) entry which is preliminary data.</text>
</comment>
<dbReference type="PANTHER" id="PTHR33164:SF43">
    <property type="entry name" value="HTH-TYPE TRANSCRIPTIONAL REPRESSOR YETL"/>
    <property type="match status" value="1"/>
</dbReference>
<evidence type="ECO:0000313" key="6">
    <source>
        <dbReference type="Proteomes" id="UP001597402"/>
    </source>
</evidence>
<reference evidence="6" key="1">
    <citation type="journal article" date="2019" name="Int. J. Syst. Evol. Microbiol.">
        <title>The Global Catalogue of Microorganisms (GCM) 10K type strain sequencing project: providing services to taxonomists for standard genome sequencing and annotation.</title>
        <authorList>
            <consortium name="The Broad Institute Genomics Platform"/>
            <consortium name="The Broad Institute Genome Sequencing Center for Infectious Disease"/>
            <person name="Wu L."/>
            <person name="Ma J."/>
        </authorList>
    </citation>
    <scope>NUCLEOTIDE SEQUENCE [LARGE SCALE GENOMIC DNA]</scope>
    <source>
        <strain evidence="6">JCM 3338</strain>
    </source>
</reference>
<dbReference type="PROSITE" id="PS50995">
    <property type="entry name" value="HTH_MARR_2"/>
    <property type="match status" value="1"/>
</dbReference>
<evidence type="ECO:0000256" key="2">
    <source>
        <dbReference type="ARBA" id="ARBA00023125"/>
    </source>
</evidence>
<name>A0ABW4XHV0_9ACTN</name>
<evidence type="ECO:0000256" key="1">
    <source>
        <dbReference type="ARBA" id="ARBA00023015"/>
    </source>
</evidence>
<evidence type="ECO:0000256" key="3">
    <source>
        <dbReference type="ARBA" id="ARBA00023163"/>
    </source>
</evidence>
<dbReference type="InterPro" id="IPR036388">
    <property type="entry name" value="WH-like_DNA-bd_sf"/>
</dbReference>
<dbReference type="EMBL" id="JBHUHP010000023">
    <property type="protein sequence ID" value="MFD2093619.1"/>
    <property type="molecule type" value="Genomic_DNA"/>
</dbReference>
<keyword evidence="1" id="KW-0805">Transcription regulation</keyword>
<proteinExistence type="predicted"/>
<dbReference type="InterPro" id="IPR039422">
    <property type="entry name" value="MarR/SlyA-like"/>
</dbReference>
<dbReference type="RefSeq" id="WP_376879413.1">
    <property type="nucleotide sequence ID" value="NZ_JBHUHP010000023.1"/>
</dbReference>
<dbReference type="SMART" id="SM00347">
    <property type="entry name" value="HTH_MARR"/>
    <property type="match status" value="1"/>
</dbReference>
<protein>
    <submittedName>
        <fullName evidence="5">MarR family winged helix-turn-helix transcriptional regulator</fullName>
    </submittedName>
</protein>
<dbReference type="Pfam" id="PF01047">
    <property type="entry name" value="MarR"/>
    <property type="match status" value="1"/>
</dbReference>